<proteinExistence type="predicted"/>
<name>A0ABX7V958_9GAMM</name>
<evidence type="ECO:0000313" key="1">
    <source>
        <dbReference type="EMBL" id="QTL37434.1"/>
    </source>
</evidence>
<reference evidence="1 2" key="1">
    <citation type="submission" date="2021-03" db="EMBL/GenBank/DDBJ databases">
        <title>Complete Genome of Pseudoalteromonas viridis Strain BBR56, a new biocontrol bacterial candidate.</title>
        <authorList>
            <person name="Handayani D.P."/>
            <person name="Isnansetyo A."/>
            <person name="Istiqomah I."/>
            <person name="Jumina J."/>
        </authorList>
    </citation>
    <scope>NUCLEOTIDE SEQUENCE [LARGE SCALE GENOMIC DNA]</scope>
    <source>
        <strain evidence="1 2">BBR56</strain>
    </source>
</reference>
<gene>
    <name evidence="1" type="ORF">J5X90_21550</name>
</gene>
<dbReference type="RefSeq" id="WP_209053666.1">
    <property type="nucleotide sequence ID" value="NZ_CP072426.1"/>
</dbReference>
<accession>A0ABX7V958</accession>
<dbReference type="EMBL" id="CP072426">
    <property type="protein sequence ID" value="QTL37434.1"/>
    <property type="molecule type" value="Genomic_DNA"/>
</dbReference>
<evidence type="ECO:0000313" key="2">
    <source>
        <dbReference type="Proteomes" id="UP000665025"/>
    </source>
</evidence>
<organism evidence="1 2">
    <name type="scientific">Pseudoalteromonas viridis</name>
    <dbReference type="NCBI Taxonomy" id="339617"/>
    <lineage>
        <taxon>Bacteria</taxon>
        <taxon>Pseudomonadati</taxon>
        <taxon>Pseudomonadota</taxon>
        <taxon>Gammaproteobacteria</taxon>
        <taxon>Alteromonadales</taxon>
        <taxon>Pseudoalteromonadaceae</taxon>
        <taxon>Pseudoalteromonas</taxon>
    </lineage>
</organism>
<sequence length="158" mass="17353">MKKVNPFGFVQFFPLCKRFLITIRTRICMPVNSGTGPFKTDRSFEGNDPGLNVCKSEIEAYKPQAASRNMVGKRLNHELTTNICLAVNGGVGPWKPVKPANFNQLEGKAPTSSKPAALTPVQCRSVFGAGPYKPIRPSQARALSTSDLNLSKDNWDKK</sequence>
<dbReference type="Proteomes" id="UP000665025">
    <property type="component" value="Chromosome 2"/>
</dbReference>
<protein>
    <submittedName>
        <fullName evidence="1">Uncharacterized protein</fullName>
    </submittedName>
</protein>
<keyword evidence="2" id="KW-1185">Reference proteome</keyword>